<dbReference type="NCBIfam" id="TIGR01414">
    <property type="entry name" value="autotrans_barl"/>
    <property type="match status" value="1"/>
</dbReference>
<dbReference type="InterPro" id="IPR036709">
    <property type="entry name" value="Autotransporte_beta_dom_sf"/>
</dbReference>
<dbReference type="Pfam" id="PF18883">
    <property type="entry name" value="AC_1"/>
    <property type="match status" value="1"/>
</dbReference>
<dbReference type="NCBIfam" id="TIGR02601">
    <property type="entry name" value="autotrns_rpt"/>
    <property type="match status" value="7"/>
</dbReference>
<dbReference type="SUPFAM" id="SSF103515">
    <property type="entry name" value="Autotransporter"/>
    <property type="match status" value="1"/>
</dbReference>
<proteinExistence type="predicted"/>
<dbReference type="CDD" id="cd01344">
    <property type="entry name" value="PL2_Passenger_AT"/>
    <property type="match status" value="1"/>
</dbReference>
<keyword evidence="1" id="KW-0732">Signal</keyword>
<dbReference type="InterPro" id="IPR011050">
    <property type="entry name" value="Pectin_lyase_fold/virulence"/>
</dbReference>
<dbReference type="PANTHER" id="PTHR35037:SF3">
    <property type="entry name" value="C-TERMINAL REGION OF AIDA-LIKE PROTEIN"/>
    <property type="match status" value="1"/>
</dbReference>
<evidence type="ECO:0000313" key="4">
    <source>
        <dbReference type="EMBL" id="CAA2110469.1"/>
    </source>
</evidence>
<dbReference type="SMART" id="SM00869">
    <property type="entry name" value="Autotransporter"/>
    <property type="match status" value="1"/>
</dbReference>
<dbReference type="Pfam" id="PF12951">
    <property type="entry name" value="PATR"/>
    <property type="match status" value="8"/>
</dbReference>
<dbReference type="Pfam" id="PF13018">
    <property type="entry name" value="ESPR"/>
    <property type="match status" value="1"/>
</dbReference>
<dbReference type="InterPro" id="IPR043990">
    <property type="entry name" value="AC_1"/>
</dbReference>
<dbReference type="Gene3D" id="2.160.20.20">
    <property type="match status" value="2"/>
</dbReference>
<feature type="domain" description="Autotransporter" evidence="3">
    <location>
        <begin position="1635"/>
        <end position="1914"/>
    </location>
</feature>
<dbReference type="InterPro" id="IPR024973">
    <property type="entry name" value="ESPR"/>
</dbReference>
<dbReference type="InterPro" id="IPR013425">
    <property type="entry name" value="Autotrns_rpt"/>
</dbReference>
<dbReference type="PANTHER" id="PTHR35037">
    <property type="entry name" value="C-TERMINAL REGION OF AIDA-LIKE PROTEIN"/>
    <property type="match status" value="1"/>
</dbReference>
<evidence type="ECO:0000259" key="3">
    <source>
        <dbReference type="PROSITE" id="PS51208"/>
    </source>
</evidence>
<dbReference type="InterPro" id="IPR006315">
    <property type="entry name" value="OM_autotransptr_brl_dom"/>
</dbReference>
<dbReference type="InterPro" id="IPR005546">
    <property type="entry name" value="Autotransporte_beta"/>
</dbReference>
<protein>
    <submittedName>
        <fullName evidence="4">Outer membrane protein IcsA autotransporter</fullName>
    </submittedName>
</protein>
<dbReference type="Gene3D" id="2.40.128.130">
    <property type="entry name" value="Autotransporter beta-domain"/>
    <property type="match status" value="1"/>
</dbReference>
<sequence>MNTIFKSVWNASAGAWVAAPETSKANGKSSASRPVATALLAFAGMACSPAYAVCTSSALGITCSGAANPLAPSFSNGTDNLNVTVNPNATVGVLSGVGGIAMSLTGSNLTLTNNGKIDPTAVGGTPSKLSSGVFMGNAGFSTQTVTNNGILGGTSGVALGLTGLALTIQNGDGGTTSVTNTGTMATTGITGATLVGADAGVMALYGGGQVHVDNTGTITGRVALESSAGGNTFTNAGILDGSVSLGANSTNTFVATTDSKLLPAVGSAPSVDVAVGAGSLHFAATGFVDGGAGGDNTLKLVQGTATDGAISHDKYLNFNHLAIDSGRWVLRGASAASDAALRNGAVAAIDDAAGLGTGTVRSNGGAIEFSTAGLTLSNKVDLLAGGLSLRGGVDATLSGVISGTGALTQSGTGTVTLGNSNGYSGGTAILGGALQVSSDASLGDPTGAVRVNDASLRAGASFTLARDVYVVNYGTLDTGAFDVTMTGAIRNDGVFGALRKAGSGTLTLQNGGSDYTDGTFVDAGTLALKGAGNIGSYALNVATGATFDISQLAASGGQANFILGGGRIALGGKTLTTYNGASVSTFGGVIADGGIGGGTGGALHITDAGDSWTLTNAQTYTGGTILDAGNLILSGNGALASGGALTLGAAAHVDVSGTKASGLTLGNVSGSGSISLGAKALTLGTADNIGYAGAIDGAGGSLVKQGVGELVLDGINSYTGTTSVNAGTLVVGGTAGSKASIAGDAMVASGATLGGHGTIGGNATVSSGATLAPGHSIGTLNVLGDLTLQKGAVLNFEFGAPGSSFQSFGLGDNVAVGGNLSIDSSTLNVVDAGGMGPGLYNLFSYKGALSFTNGGFTPPAGSSLQILTVDKQINLVHTAGYTLNVWNANGLASETQMGGGSGTWSAASSNFTDATGSVTAPMQPAGGFAVFGGAPGTVTIDNGAGAVRAGGMQFASDGYRLTGDALTLAADVTHVVPVEVRVGDGSAASANWTATIANVLTGSDGLNKTGAGTLVLTGVNIYTGGTTVTAGVLQGDTVSLRGDILNNATVNFYQAVPGSYAGTMSGGGVLRKIGNGDLVLSAPNSYQGGTRIDAGSLNASVSGALGTGPVNVAGNASLIFSGTASAGALNIAMAAGSGVVNGGLAQFNDKSSAGSATLVAQAGGSIVFGNNATAADATIENRGGQVTIWNNATAGQAKITNVGGATNLLDNGSAGQATITNEVGGALDIYDTATADKATVINNAGGVVRIRSLTTPGVSIGSLQGAGRVLLGNKTLNVGGLNTSTEISGVISDAGGSIVKVGSGKLTLSGANTYTGGTALKEGRLDVGHSQALGTGALAMDDGTTLGLSADGVNIANAIRLTGTSDPVIDTGAFSGTLSGDISGGGFLTKEGTGTLTLAGVNTFTGSTNVAQGTLRAAATGTFSASSAHSVAAGATLDLAGFNQTVASLANGGTVSLAGAAAGTTLTVNGNYVGNNGVLKLGTALNGTGPSDRLVINGGTATGKTSVQIANLGGLGALTSGNGIEVVTAQGGATTTAQTTKDAFSLAGGHVDAGAYEYRLYAADAGGAGENWFLRSTAHAATPGAMGGSSVVTYRPEAALYASLPSQLRQGNLAMLGDLRKRVGDDDVKGAATSPTGSDRRAWARVLSTDIDIRQGGAVSPTSKGRLTGFQAGTDLLAMPGWRAGLYVGQLDGDARTNGFASGIQNLAVGRNDLRSQYVGVYGTYTSDTGFHADAVVQSGRHRYTVEPLASVGVGGKGHSLLGSIEIGQSFALGAGGWHIEPQLQLIHQHMDLGNSAIAGAIAQPQADSGWIARAGVRVKGEIDTGLGTLQPYGRFNVYKSSGGADIARFVNGTTATGIAAPTGSTSSELAGGFTLALSTSTSVYGEIGKLWASGGDAKVRSSVNGSVGVRVKW</sequence>
<evidence type="ECO:0000256" key="2">
    <source>
        <dbReference type="ARBA" id="ARBA00023026"/>
    </source>
</evidence>
<accession>A0A679JBU5</accession>
<dbReference type="RefSeq" id="WP_339095013.1">
    <property type="nucleotide sequence ID" value="NZ_LR743508.1"/>
</dbReference>
<dbReference type="EMBL" id="LR743508">
    <property type="protein sequence ID" value="CAA2110469.1"/>
    <property type="molecule type" value="Genomic_DNA"/>
</dbReference>
<dbReference type="PROSITE" id="PS51208">
    <property type="entry name" value="AUTOTRANSPORTER"/>
    <property type="match status" value="1"/>
</dbReference>
<reference evidence="4" key="1">
    <citation type="submission" date="2019-12" db="EMBL/GenBank/DDBJ databases">
        <authorList>
            <person name="Cremers G."/>
        </authorList>
    </citation>
    <scope>NUCLEOTIDE SEQUENCE</scope>
    <source>
        <strain evidence="4">Vvax</strain>
    </source>
</reference>
<dbReference type="SUPFAM" id="SSF51126">
    <property type="entry name" value="Pectin lyase-like"/>
    <property type="match status" value="4"/>
</dbReference>
<dbReference type="GO" id="GO:0019867">
    <property type="term" value="C:outer membrane"/>
    <property type="evidence" value="ECO:0007669"/>
    <property type="project" value="InterPro"/>
</dbReference>
<keyword evidence="2" id="KW-0843">Virulence</keyword>
<name>A0A679JBU5_VARPD</name>
<gene>
    <name evidence="4" type="primary">icsA_3</name>
    <name evidence="4" type="ORF">VVAX_06709</name>
</gene>
<dbReference type="InterPro" id="IPR051551">
    <property type="entry name" value="Autotransporter_adhesion"/>
</dbReference>
<evidence type="ECO:0000256" key="1">
    <source>
        <dbReference type="ARBA" id="ARBA00022729"/>
    </source>
</evidence>
<organism evidence="4">
    <name type="scientific">Variovorax paradoxus</name>
    <dbReference type="NCBI Taxonomy" id="34073"/>
    <lineage>
        <taxon>Bacteria</taxon>
        <taxon>Pseudomonadati</taxon>
        <taxon>Pseudomonadota</taxon>
        <taxon>Betaproteobacteria</taxon>
        <taxon>Burkholderiales</taxon>
        <taxon>Comamonadaceae</taxon>
        <taxon>Variovorax</taxon>
    </lineage>
</organism>
<dbReference type="InterPro" id="IPR012332">
    <property type="entry name" value="Autotransporter_pectin_lyase_C"/>
</dbReference>